<evidence type="ECO:0000256" key="1">
    <source>
        <dbReference type="ARBA" id="ARBA00009051"/>
    </source>
</evidence>
<evidence type="ECO:0000259" key="13">
    <source>
        <dbReference type="PROSITE" id="PS50089"/>
    </source>
</evidence>
<dbReference type="InterPro" id="IPR041257">
    <property type="entry name" value="APC_rep"/>
</dbReference>
<dbReference type="InterPro" id="IPR029495">
    <property type="entry name" value="NACHT-assoc"/>
</dbReference>
<keyword evidence="7" id="KW-0862">Zinc</keyword>
<feature type="compositionally biased region" description="Low complexity" evidence="12">
    <location>
        <begin position="1387"/>
        <end position="1398"/>
    </location>
</feature>
<dbReference type="FunFam" id="3.40.50.300:FF:000210">
    <property type="entry name" value="Si:dkey-16p6.1"/>
    <property type="match status" value="1"/>
</dbReference>
<dbReference type="PROSITE" id="PS50837">
    <property type="entry name" value="NACHT"/>
    <property type="match status" value="1"/>
</dbReference>
<dbReference type="GO" id="GO:0005881">
    <property type="term" value="C:cytoplasmic microtubule"/>
    <property type="evidence" value="ECO:0007669"/>
    <property type="project" value="TreeGrafter"/>
</dbReference>
<keyword evidence="5" id="KW-0547">Nucleotide-binding</keyword>
<organism evidence="15 16">
    <name type="scientific">Solea senegalensis</name>
    <name type="common">Senegalese sole</name>
    <dbReference type="NCBI Taxonomy" id="28829"/>
    <lineage>
        <taxon>Eukaryota</taxon>
        <taxon>Metazoa</taxon>
        <taxon>Chordata</taxon>
        <taxon>Craniata</taxon>
        <taxon>Vertebrata</taxon>
        <taxon>Euteleostomi</taxon>
        <taxon>Actinopterygii</taxon>
        <taxon>Neopterygii</taxon>
        <taxon>Teleostei</taxon>
        <taxon>Neoteleostei</taxon>
        <taxon>Acanthomorphata</taxon>
        <taxon>Carangaria</taxon>
        <taxon>Pleuronectiformes</taxon>
        <taxon>Pleuronectoidei</taxon>
        <taxon>Soleidae</taxon>
        <taxon>Solea</taxon>
    </lineage>
</organism>
<feature type="compositionally biased region" description="Polar residues" evidence="12">
    <location>
        <begin position="27"/>
        <end position="43"/>
    </location>
</feature>
<feature type="compositionally biased region" description="Polar residues" evidence="12">
    <location>
        <begin position="2991"/>
        <end position="3002"/>
    </location>
</feature>
<feature type="compositionally biased region" description="Polar residues" evidence="12">
    <location>
        <begin position="3310"/>
        <end position="3332"/>
    </location>
</feature>
<dbReference type="Pfam" id="PF14484">
    <property type="entry name" value="FISNA"/>
    <property type="match status" value="1"/>
</dbReference>
<keyword evidence="3" id="KW-0479">Metal-binding</keyword>
<feature type="compositionally biased region" description="Polar residues" evidence="12">
    <location>
        <begin position="3258"/>
        <end position="3267"/>
    </location>
</feature>
<dbReference type="GO" id="GO:0005524">
    <property type="term" value="F:ATP binding"/>
    <property type="evidence" value="ECO:0007669"/>
    <property type="project" value="UniProtKB-KW"/>
</dbReference>
<dbReference type="PROSITE" id="PS50176">
    <property type="entry name" value="ARM_REPEAT"/>
    <property type="match status" value="1"/>
</dbReference>
<feature type="compositionally biased region" description="Polar residues" evidence="12">
    <location>
        <begin position="2411"/>
        <end position="2421"/>
    </location>
</feature>
<feature type="compositionally biased region" description="Polar residues" evidence="12">
    <location>
        <begin position="2870"/>
        <end position="2881"/>
    </location>
</feature>
<dbReference type="GO" id="GO:0120025">
    <property type="term" value="C:plasma membrane bounded cell projection"/>
    <property type="evidence" value="ECO:0007669"/>
    <property type="project" value="UniProtKB-ARBA"/>
</dbReference>
<dbReference type="Pfam" id="PF16629">
    <property type="entry name" value="Arm_APC_u3"/>
    <property type="match status" value="1"/>
</dbReference>
<keyword evidence="8" id="KW-0067">ATP-binding</keyword>
<dbReference type="GO" id="GO:0030877">
    <property type="term" value="C:beta-catenin destruction complex"/>
    <property type="evidence" value="ECO:0007669"/>
    <property type="project" value="TreeGrafter"/>
</dbReference>
<feature type="compositionally biased region" description="Low complexity" evidence="12">
    <location>
        <begin position="2885"/>
        <end position="2895"/>
    </location>
</feature>
<feature type="region of interest" description="Disordered" evidence="12">
    <location>
        <begin position="1359"/>
        <end position="1400"/>
    </location>
</feature>
<dbReference type="GO" id="GO:0008013">
    <property type="term" value="F:beta-catenin binding"/>
    <property type="evidence" value="ECO:0007669"/>
    <property type="project" value="InterPro"/>
</dbReference>
<feature type="region of interest" description="Disordered" evidence="12">
    <location>
        <begin position="2264"/>
        <end position="2284"/>
    </location>
</feature>
<feature type="repeat" description="ARM" evidence="11">
    <location>
        <begin position="1759"/>
        <end position="1801"/>
    </location>
</feature>
<dbReference type="GO" id="GO:0007026">
    <property type="term" value="P:negative regulation of microtubule depolymerization"/>
    <property type="evidence" value="ECO:0007669"/>
    <property type="project" value="TreeGrafter"/>
</dbReference>
<dbReference type="SMART" id="SM00368">
    <property type="entry name" value="LRR_RI"/>
    <property type="match status" value="9"/>
</dbReference>
<dbReference type="Pfam" id="PF05923">
    <property type="entry name" value="APC_r"/>
    <property type="match status" value="1"/>
</dbReference>
<reference evidence="15 16" key="1">
    <citation type="journal article" date="2021" name="Sci. Rep.">
        <title>Chromosome anchoring in Senegalese sole (Solea senegalensis) reveals sex-associated markers and genome rearrangements in flatfish.</title>
        <authorList>
            <person name="Guerrero-Cozar I."/>
            <person name="Gomez-Garrido J."/>
            <person name="Berbel C."/>
            <person name="Martinez-Blanch J.F."/>
            <person name="Alioto T."/>
            <person name="Claros M.G."/>
            <person name="Gagnaire P.A."/>
            <person name="Manchado M."/>
        </authorList>
    </citation>
    <scope>NUCLEOTIDE SEQUENCE [LARGE SCALE GENOMIC DNA]</scope>
    <source>
        <strain evidence="15">Sse05_10M</strain>
    </source>
</reference>
<dbReference type="GO" id="GO:0090090">
    <property type="term" value="P:negative regulation of canonical Wnt signaling pathway"/>
    <property type="evidence" value="ECO:0007669"/>
    <property type="project" value="TreeGrafter"/>
</dbReference>
<dbReference type="FunFam" id="1.25.10.10:FF:000035">
    <property type="entry name" value="adenomatous polyposis coli protein 2"/>
    <property type="match status" value="1"/>
</dbReference>
<dbReference type="Pfam" id="PF05924">
    <property type="entry name" value="SAMP"/>
    <property type="match status" value="2"/>
</dbReference>
<evidence type="ECO:0000256" key="6">
    <source>
        <dbReference type="ARBA" id="ARBA00022771"/>
    </source>
</evidence>
<evidence type="ECO:0000256" key="4">
    <source>
        <dbReference type="ARBA" id="ARBA00022737"/>
    </source>
</evidence>
<feature type="compositionally biased region" description="Low complexity" evidence="12">
    <location>
        <begin position="3384"/>
        <end position="3400"/>
    </location>
</feature>
<feature type="compositionally biased region" description="Basic residues" evidence="12">
    <location>
        <begin position="2912"/>
        <end position="2923"/>
    </location>
</feature>
<dbReference type="Pfam" id="PF05729">
    <property type="entry name" value="NACHT"/>
    <property type="match status" value="1"/>
</dbReference>
<feature type="compositionally biased region" description="Polar residues" evidence="12">
    <location>
        <begin position="2059"/>
        <end position="2074"/>
    </location>
</feature>
<feature type="compositionally biased region" description="Polar residues" evidence="12">
    <location>
        <begin position="3128"/>
        <end position="3141"/>
    </location>
</feature>
<feature type="region of interest" description="Disordered" evidence="12">
    <location>
        <begin position="2403"/>
        <end position="2437"/>
    </location>
</feature>
<feature type="compositionally biased region" description="Acidic residues" evidence="12">
    <location>
        <begin position="2939"/>
        <end position="2953"/>
    </location>
</feature>
<dbReference type="SMART" id="SM00185">
    <property type="entry name" value="ARM"/>
    <property type="match status" value="6"/>
</dbReference>
<evidence type="ECO:0000259" key="14">
    <source>
        <dbReference type="PROSITE" id="PS50837"/>
    </source>
</evidence>
<dbReference type="GO" id="GO:0045295">
    <property type="term" value="F:gamma-catenin binding"/>
    <property type="evidence" value="ECO:0007669"/>
    <property type="project" value="TreeGrafter"/>
</dbReference>
<dbReference type="InterPro" id="IPR007111">
    <property type="entry name" value="NACHT_NTPase"/>
</dbReference>
<evidence type="ECO:0000256" key="12">
    <source>
        <dbReference type="SAM" id="MobiDB-lite"/>
    </source>
</evidence>
<protein>
    <submittedName>
        <fullName evidence="15">Adenomatous polyposis coli protein 2</fullName>
    </submittedName>
</protein>
<feature type="region of interest" description="Disordered" evidence="12">
    <location>
        <begin position="2870"/>
        <end position="2953"/>
    </location>
</feature>
<comment type="caution">
    <text evidence="15">The sequence shown here is derived from an EMBL/GenBank/DDBJ whole genome shotgun (WGS) entry which is preliminary data.</text>
</comment>
<dbReference type="Pfam" id="PF05956">
    <property type="entry name" value="APC_basic"/>
    <property type="match status" value="1"/>
</dbReference>
<feature type="compositionally biased region" description="Polar residues" evidence="12">
    <location>
        <begin position="3353"/>
        <end position="3364"/>
    </location>
</feature>
<dbReference type="InterPro" id="IPR001841">
    <property type="entry name" value="Znf_RING"/>
</dbReference>
<dbReference type="Pfam" id="PF00097">
    <property type="entry name" value="zf-C3HC4"/>
    <property type="match status" value="1"/>
</dbReference>
<dbReference type="PROSITE" id="PS00518">
    <property type="entry name" value="ZF_RING_1"/>
    <property type="match status" value="1"/>
</dbReference>
<feature type="domain" description="NACHT" evidence="14">
    <location>
        <begin position="283"/>
        <end position="417"/>
    </location>
</feature>
<dbReference type="GO" id="GO:0001708">
    <property type="term" value="P:cell fate specification"/>
    <property type="evidence" value="ECO:0007669"/>
    <property type="project" value="TreeGrafter"/>
</dbReference>
<evidence type="ECO:0000256" key="8">
    <source>
        <dbReference type="ARBA" id="ARBA00022840"/>
    </source>
</evidence>
<dbReference type="InterPro" id="IPR000225">
    <property type="entry name" value="Armadillo"/>
</dbReference>
<feature type="compositionally biased region" description="Low complexity" evidence="12">
    <location>
        <begin position="3102"/>
        <end position="3127"/>
    </location>
</feature>
<dbReference type="Pfam" id="PF17776">
    <property type="entry name" value="NLRC4_HD2"/>
    <property type="match status" value="1"/>
</dbReference>
<evidence type="ECO:0000313" key="15">
    <source>
        <dbReference type="EMBL" id="KAG7513474.1"/>
    </source>
</evidence>
<dbReference type="GO" id="GO:0007389">
    <property type="term" value="P:pattern specification process"/>
    <property type="evidence" value="ECO:0007669"/>
    <property type="project" value="TreeGrafter"/>
</dbReference>
<dbReference type="GO" id="GO:0016342">
    <property type="term" value="C:catenin complex"/>
    <property type="evidence" value="ECO:0007669"/>
    <property type="project" value="TreeGrafter"/>
</dbReference>
<dbReference type="InterPro" id="IPR041267">
    <property type="entry name" value="NLRP_HD2"/>
</dbReference>
<evidence type="ECO:0000256" key="9">
    <source>
        <dbReference type="ARBA" id="ARBA00023054"/>
    </source>
</evidence>
<feature type="compositionally biased region" description="Low complexity" evidence="12">
    <location>
        <begin position="1362"/>
        <end position="1373"/>
    </location>
</feature>
<dbReference type="Pfam" id="PF13516">
    <property type="entry name" value="LRR_6"/>
    <property type="match status" value="5"/>
</dbReference>
<keyword evidence="9" id="KW-0175">Coiled coil</keyword>
<dbReference type="Pfam" id="PF11414">
    <property type="entry name" value="Suppressor_APC"/>
    <property type="match status" value="1"/>
</dbReference>
<feature type="compositionally biased region" description="Basic residues" evidence="12">
    <location>
        <begin position="3072"/>
        <end position="3081"/>
    </location>
</feature>
<keyword evidence="16" id="KW-1185">Reference proteome</keyword>
<dbReference type="GO" id="GO:0008270">
    <property type="term" value="F:zinc ion binding"/>
    <property type="evidence" value="ECO:0007669"/>
    <property type="project" value="UniProtKB-KW"/>
</dbReference>
<feature type="compositionally biased region" description="Basic and acidic residues" evidence="12">
    <location>
        <begin position="3401"/>
        <end position="3411"/>
    </location>
</feature>
<dbReference type="InterPro" id="IPR017907">
    <property type="entry name" value="Znf_RING_CS"/>
</dbReference>
<evidence type="ECO:0000256" key="11">
    <source>
        <dbReference type="PROSITE-ProRule" id="PRU00259"/>
    </source>
</evidence>
<dbReference type="GO" id="GO:0016477">
    <property type="term" value="P:cell migration"/>
    <property type="evidence" value="ECO:0007669"/>
    <property type="project" value="TreeGrafter"/>
</dbReference>
<dbReference type="Pfam" id="PF18797">
    <property type="entry name" value="APC_rep"/>
    <property type="match status" value="1"/>
</dbReference>
<proteinExistence type="inferred from homology"/>
<evidence type="ECO:0000256" key="7">
    <source>
        <dbReference type="ARBA" id="ARBA00022833"/>
    </source>
</evidence>
<evidence type="ECO:0000256" key="2">
    <source>
        <dbReference type="ARBA" id="ARBA00022687"/>
    </source>
</evidence>
<feature type="region of interest" description="Disordered" evidence="12">
    <location>
        <begin position="1"/>
        <end position="108"/>
    </location>
</feature>
<evidence type="ECO:0000256" key="5">
    <source>
        <dbReference type="ARBA" id="ARBA00022741"/>
    </source>
</evidence>
<feature type="region of interest" description="Disordered" evidence="12">
    <location>
        <begin position="3297"/>
        <end position="3433"/>
    </location>
</feature>
<gene>
    <name evidence="15" type="ORF">JOB18_009156</name>
</gene>
<dbReference type="FunFam" id="1.10.287.450:FF:000002">
    <property type="entry name" value="adenomatous polyposis coli protein 2"/>
    <property type="match status" value="1"/>
</dbReference>
<dbReference type="InterPro" id="IPR018957">
    <property type="entry name" value="Znf_C3HC4_RING-type"/>
</dbReference>
<accession>A0AAV6S7A9</accession>
<dbReference type="SMART" id="SM01288">
    <property type="entry name" value="FISNA"/>
    <property type="match status" value="1"/>
</dbReference>
<dbReference type="InterPro" id="IPR026818">
    <property type="entry name" value="Apc_fam"/>
</dbReference>
<feature type="domain" description="RING-type" evidence="13">
    <location>
        <begin position="141"/>
        <end position="183"/>
    </location>
</feature>
<dbReference type="PROSITE" id="PS50089">
    <property type="entry name" value="ZF_RING_2"/>
    <property type="match status" value="1"/>
</dbReference>
<feature type="region of interest" description="Disordered" evidence="12">
    <location>
        <begin position="2977"/>
        <end position="3199"/>
    </location>
</feature>
<dbReference type="GO" id="GO:0007399">
    <property type="term" value="P:nervous system development"/>
    <property type="evidence" value="ECO:0007669"/>
    <property type="project" value="TreeGrafter"/>
</dbReference>
<comment type="similarity">
    <text evidence="1">Belongs to the adenomatous polyposis coli (APC) family.</text>
</comment>
<dbReference type="Pfam" id="PF00514">
    <property type="entry name" value="Arm"/>
    <property type="match status" value="2"/>
</dbReference>
<dbReference type="InterPro" id="IPR009223">
    <property type="entry name" value="APC_rpt"/>
</dbReference>
<evidence type="ECO:0000256" key="3">
    <source>
        <dbReference type="ARBA" id="ARBA00022723"/>
    </source>
</evidence>
<feature type="region of interest" description="Disordered" evidence="12">
    <location>
        <begin position="2059"/>
        <end position="2086"/>
    </location>
</feature>
<dbReference type="InterPro" id="IPR009234">
    <property type="entry name" value="APC_basic_dom"/>
</dbReference>
<feature type="compositionally biased region" description="Basic and acidic residues" evidence="12">
    <location>
        <begin position="3003"/>
        <end position="3016"/>
    </location>
</feature>
<dbReference type="InterPro" id="IPR001611">
    <property type="entry name" value="Leu-rich_rpt"/>
</dbReference>
<sequence>MAQEMEDEDRVVSHKRPDFSSREAEPSDSQTKPGPSPGLSSESVKSDASKDLPLLFRTKPGLSPGLSSESVKRPPKTCLLLFRTKPGLSPTQQTKPGPSPGLSSESLKSDASKDLPLLFKTKPGPLRETSGVSVDEQTTCCSLCQKVLKDPVSTRCGHWFCKYCITSHWNQSGPPGDLCCPQCGQNISALTDEGLQEVLDEHKISLRSRFEHVTEGTGGRGSRTLLNRIFTELYITQGQSEEVNTQHEVRQLETTFKKKMVQDTPIKCCDIFKALPDQQGRIRVVLTNGVAGVGKTFSVQKFTLDWAEGFENQDVNLLILLSFRELNLIRDQQHSLLTLLHVFHPTLQKVNSEKLAVCKPLFIFDGLDESRLSLDFSSRTPVSDVTHRSSVNVLLTNLIQGNLLPSALIWITSRPAAANQIPPTCVDRVTEVRGFTDDQKDEYFRKRSRSEDLSSRIISHIKTSRSLHIMCQIPVFCWISATVLEHMLTTEQRGELPKTLTDLYSHFLLVQIKSKKNKYDEGCETSPRELTEADREVLLLLGRLAFENLQKGDIMFYQEDLERCGLDVTEASVYSGVCTEIFRRESVIFQKTVYCFVHLSIQEFLAAVYMFHCYANRKTEVLQDFLGKQDDNSILDEFMKGAMKKSLQSENGHLDLFVRFLHGLCLESNQKLVGGLLGQTQNSPEIIQRVTDNLKRLKAYNISPNRCINIFHCLIEMNDNTVHREIQEFLNAEKRPAKEVSEIHCSALAYMLQMSEEVQDEFNLRTFNTSVEGRLRLIPAVRNCRRARLSECRLTEISCVSLASALNANPSHLKHLDLNKNELKDSGAKELSGFLRSPDCGLETLSLIDCSLTEIGCSSLSSALKSNPSHLKVLDLSWNKLQDSGVKELSSFLESPDCGLKTLRFLSSCKEISCSSLAWALKLRPSHLRHLDLSGNDLQDSGVKELSAGLQSPHCGLDTLSLSECRLTEISCFSLASALKLRPSHLTHLDLSVNPLQDSGVKELSAGLQSPDCKLQTLRLSDCSLTEISCSYLTSALKSNPSHLRHLDLSFNNLQDSVVKELNGLVKSPDFRLDILRLLRCSDPDRKSCPALLSVMRSDFRLLLFFKLSCSDIGVTNLRLFCEVLKQLQSKLEQEAGTLASSGRSDVLHQLTELHMDLTKYYELKHQPHNLRLLPGTLGGAGSGSVVGTELEDHLALPLSSCSSLSSVAPVNRARSPLRSSSRQSDASVGEATTLMLPHHFLDGAPPKTAVISGADGRLSDHHLEELFKERNLLLGEIDREERERCWYFSQLEALSQRLTHLPRIDTFSLQMDLIRQQLEFEAQQLRSVMEERFGTSDEMVQRTQMRVARLEQLEKELHEVQGSQESQLQLSGAEKPPAGEPENNTSSSSAAAGTEAAGDGGSKVEMVFWLLSMLANRDKEEMSRTLLALSSSQDSCITMRKSGCVPLLVQILHEAPGGPGGGPGETTASCSREAKSRASAALHNIIYSQQDEGQARREMRVLHMLEQIRTYCDSGWDWIENHTGTPSPGGSRTSDIPEPVEPQICQAMCAIMKLSFEEEYRRAMNELGGLQVVADLIHLDQDMYGMQNDPINMALRRYAGMAMTNLTFGDVVNKATLCSKKSCLQALVAQLSSDSEELHQVVSSILRNLSWRADISSKRVLRDIGCVSALMTCALQATKESTLKSLLSALWNMSAHSIDNKVAICSVDGALGFLVSTLTYRCQTNSLAIIESGGGILRNVSSLIAAREDYRQILRDHNCLQTLLQHLRSHSLTIVSNACGTLWNLSARSPKDQELLWDLGAVSMLRNLIHSKHKMIAMGSAAALRNLLTNRPLKYKDAAVVSPGSCMPSLYMRKQKALEAELDAKHLAETFDTLERQSPKHLTLNKPLRHIESLVKDYASDSGCFDDDEAPNVSSSLDTGSFSMLSMFLTNSNFLQNQPRKRDSEPERDVDHHQMIEKRHAPSDDVVSAAAEKLAKKITNTVAKIDRLVEDITMHTSSEDSLSFSSEDHLADWPYGLDELNEARAQSCSPCHLSDTSSLAHRERLTRAHALLRLKTAHTSVSTDSLNSGSTSDGYCGSKDQIRPAPRPLIVPQQRPNQLDLKVAHQQYLNVGPGVLNETSQQDIPERDSVDNKDVKALELSNMDAEKNQDQPVQTPVSVSTKVSSDVSMTSIKLSPSYQQVPLIQSVAKFGVAKTAINVQAAQAMRRQAWVPTVITGGSITKFSPMAATRSPTIGTMETVQKYSVENTPICFSRCSSLSSLSSGDGALDGQSENELESDSSLEIIEVEDGEVMKRDDEDETLEDLSDSQLLMTDSKTFPSKETDPIEIPCPAKREKVFLRGASPAVLEDRSPSSSSDNYIHETPLVMSRCSSVSSLGSFESPSIASSIQSDPCSEMIDGTISPSDLPDSPGQTMPPSRSKTPCCVESNGPETQASGITGQWESSLRKFMEITDKERFNLPPDLDTMIYFTVEKPTENFSCASSLSALPLHEHYIQKDVELKLTPLLQQNDKDLPFPDEDEQGLDHAERYSEGNSDDDIEILKECINSAMPSRFRKVRSSLMTTIPSHILNSHIRKQIHLPVYMMLPNGKTQMCPGRRIVIPQKDLRFDDSSLTDSAEHTPVNFSSTTSLSDETLQYPVKERGAKDCTAKGMNRQEVLDDEAKRIEDLRIFSHFHKPNRTNQPPEIQMNRTTKHVIPTQRVLMQSKEVADRVASQRNRDQSPNQQKKRSGQSSHRKMELPIIKQNTDVNTGSQKGKTIFRQMTRSSEDSNSFYTDENEFDETMKRTSRKQFRETSRNTFSRSMTNIGRIDNPQAKPRGFQRLKQNLIKDESPTCYSLSSSLSSLSDAEFDEHKSKAQQIWYKNRHNKSLSMAQQSKSMTIHSQYEEQSSPSSVSMDSEDDLLQKCITSAMPKQRRRLAARRKKAENSQKQKQKVSDSWNMDEEMDSDDMAWDDDSDLNSVEWRAIQEGANCVVTGLQASRSQEPSSEETESVLSFMSTSSFTPKERKFAKDKKANKPLDFAQRKPVPNLPVVFRGRTVIYTPKKETAPSQRPPPRKVPTKTDAPKNPDLAQHRSKSLHRLGRPQDTELSLPKRSSTPPPRIPKSSSSGSSQSSTPSKQSQKKITSPIQTNKSIQKKNTTPVSSPPARSPPERKGRSPVVNQNEKSPPPKTQKSPVRIPFMQNSGRQPRPLSPLVTNQTTDIQTNQVNGKRVLPPNRYDLVRMTSVHSNGGETDRSGFLRQLTFIKESKTALRRDGSVHSMSSSQNGSPRRAVPGASAVFLCSSRCQELKAAVQAQRRVQVKGAEPPQQVRRMNSGLQKQSTALSRATSSERNLSARRQARRTSSESPCRVAQRNGSSRLSSTRQQQDKDTFKRHASSPSINILSRVTSRSSIRSSSSDSSGRAKSEDDTKKKGQRSSSTWRRIRDEDVPQILKTTLPANALPLVPSPDGEKPMPPVLAGKLPTILLASRKTSDATVQTEDFTNNKTNSSTSPSVEAAPVTSEEVAQLSHFKKIRASSGSNLLGGESDGSLRSHSTISTGTADGHVGGAVHFRQGSPSKAARVTPFNYTPSRMTCCLQDSQIQAATVSEKSGEKRES</sequence>
<dbReference type="InterPro" id="IPR009224">
    <property type="entry name" value="SAMP"/>
</dbReference>
<keyword evidence="4" id="KW-0677">Repeat</keyword>
<dbReference type="InterPro" id="IPR041075">
    <property type="entry name" value="NOD1/2_WH"/>
</dbReference>
<keyword evidence="2" id="KW-0879">Wnt signaling pathway</keyword>
<keyword evidence="6 10" id="KW-0863">Zinc-finger</keyword>
<dbReference type="SMART" id="SM00184">
    <property type="entry name" value="RING"/>
    <property type="match status" value="1"/>
</dbReference>
<evidence type="ECO:0000256" key="10">
    <source>
        <dbReference type="PROSITE-ProRule" id="PRU00175"/>
    </source>
</evidence>
<feature type="compositionally biased region" description="Acidic residues" evidence="12">
    <location>
        <begin position="2273"/>
        <end position="2284"/>
    </location>
</feature>
<name>A0AAV6S7A9_SOLSE</name>
<dbReference type="EMBL" id="JAGKHQ010000006">
    <property type="protein sequence ID" value="KAG7513474.1"/>
    <property type="molecule type" value="Genomic_DNA"/>
</dbReference>
<feature type="region of interest" description="Disordered" evidence="12">
    <location>
        <begin position="3253"/>
        <end position="3272"/>
    </location>
</feature>
<feature type="region of interest" description="Disordered" evidence="12">
    <location>
        <begin position="2700"/>
        <end position="2739"/>
    </location>
</feature>
<feature type="compositionally biased region" description="Basic and acidic residues" evidence="12">
    <location>
        <begin position="10"/>
        <end position="25"/>
    </location>
</feature>
<dbReference type="PANTHER" id="PTHR12607:SF3">
    <property type="entry name" value="ADENOMATOUS POLYPOSIS COLI PROTEIN 2"/>
    <property type="match status" value="1"/>
</dbReference>
<dbReference type="GO" id="GO:0008017">
    <property type="term" value="F:microtubule binding"/>
    <property type="evidence" value="ECO:0007669"/>
    <property type="project" value="InterPro"/>
</dbReference>
<evidence type="ECO:0000313" key="16">
    <source>
        <dbReference type="Proteomes" id="UP000693946"/>
    </source>
</evidence>
<dbReference type="GO" id="GO:0016055">
    <property type="term" value="P:Wnt signaling pathway"/>
    <property type="evidence" value="ECO:0007669"/>
    <property type="project" value="UniProtKB-KW"/>
</dbReference>
<dbReference type="Pfam" id="PF17779">
    <property type="entry name" value="WHD_NOD2"/>
    <property type="match status" value="1"/>
</dbReference>
<dbReference type="PANTHER" id="PTHR12607">
    <property type="entry name" value="ADENOMATOUS POLYPOSIS COLI PROTEIN FAMILY"/>
    <property type="match status" value="1"/>
</dbReference>
<dbReference type="Proteomes" id="UP000693946">
    <property type="component" value="Linkage Group LG14"/>
</dbReference>
<feature type="region of interest" description="Disordered" evidence="12">
    <location>
        <begin position="3475"/>
        <end position="3499"/>
    </location>
</feature>